<evidence type="ECO:0000313" key="4">
    <source>
        <dbReference type="Proteomes" id="UP000008953"/>
    </source>
</evidence>
<dbReference type="EMBL" id="FP929050">
    <property type="protein sequence ID" value="CBL13278.1"/>
    <property type="molecule type" value="Genomic_DNA"/>
</dbReference>
<dbReference type="KEGG" id="rix:RO1_28830"/>
<feature type="compositionally biased region" description="Acidic residues" evidence="1">
    <location>
        <begin position="45"/>
        <end position="62"/>
    </location>
</feature>
<dbReference type="Gene3D" id="2.160.20.110">
    <property type="match status" value="1"/>
</dbReference>
<dbReference type="HOGENOM" id="CLU_288521_0_0_9"/>
<accession>D4L0Y8</accession>
<dbReference type="Proteomes" id="UP000008953">
    <property type="component" value="Chromosome"/>
</dbReference>
<dbReference type="Gene3D" id="2.60.40.2700">
    <property type="match status" value="1"/>
</dbReference>
<proteinExistence type="predicted"/>
<dbReference type="AlphaFoldDB" id="D4L0Y8"/>
<dbReference type="SUPFAM" id="SSF49265">
    <property type="entry name" value="Fibronectin type III"/>
    <property type="match status" value="1"/>
</dbReference>
<feature type="domain" description="Fibronectin type-III" evidence="2">
    <location>
        <begin position="722"/>
        <end position="821"/>
    </location>
</feature>
<organism evidence="3 4">
    <name type="scientific">Roseburia intestinalis XB6B4</name>
    <dbReference type="NCBI Taxonomy" id="718255"/>
    <lineage>
        <taxon>Bacteria</taxon>
        <taxon>Bacillati</taxon>
        <taxon>Bacillota</taxon>
        <taxon>Clostridia</taxon>
        <taxon>Lachnospirales</taxon>
        <taxon>Lachnospiraceae</taxon>
        <taxon>Roseburia</taxon>
    </lineage>
</organism>
<evidence type="ECO:0000256" key="1">
    <source>
        <dbReference type="SAM" id="MobiDB-lite"/>
    </source>
</evidence>
<dbReference type="InterPro" id="IPR013783">
    <property type="entry name" value="Ig-like_fold"/>
</dbReference>
<reference evidence="3 4" key="1">
    <citation type="submission" date="2010-03" db="EMBL/GenBank/DDBJ databases">
        <title>The genome sequence of Roseburia intestinalis XB6B4.</title>
        <authorList>
            <consortium name="metaHIT consortium -- http://www.metahit.eu/"/>
            <person name="Pajon A."/>
            <person name="Turner K."/>
            <person name="Parkhill J."/>
            <person name="Bernalier A."/>
        </authorList>
    </citation>
    <scope>NUCLEOTIDE SEQUENCE [LARGE SCALE GENOMIC DNA]</scope>
    <source>
        <strain evidence="3 4">XB6B4</strain>
    </source>
</reference>
<dbReference type="PATRIC" id="fig|718255.3.peg.4031"/>
<reference evidence="3 4" key="2">
    <citation type="submission" date="2010-03" db="EMBL/GenBank/DDBJ databases">
        <authorList>
            <person name="Pajon A."/>
        </authorList>
    </citation>
    <scope>NUCLEOTIDE SEQUENCE [LARGE SCALE GENOMIC DNA]</scope>
    <source>
        <strain evidence="3 4">XB6B4</strain>
    </source>
</reference>
<dbReference type="PROSITE" id="PS50853">
    <property type="entry name" value="FN3"/>
    <property type="match status" value="1"/>
</dbReference>
<evidence type="ECO:0000259" key="2">
    <source>
        <dbReference type="PROSITE" id="PS50853"/>
    </source>
</evidence>
<name>D4L0Y8_9FIRM</name>
<gene>
    <name evidence="3" type="ORF">RO1_28830</name>
</gene>
<sequence>MLDLEENVLALPGASKDYIVSFDDIVSFLPASITATITTSASVTETEDTEATNESEETDGAEETVTLEGWVCENYPEEGAYSGNYTFTANLPEGYELAEDAAALKVNVELGGAQLLEATTITPTKPENGNGTAENPYQITSAAELYWFAGLVNGTLTDVTKNSSACAKLMNDITVNNNLLDRITYKTDDDGNLTNEVANGGNFISWTPIGAANNGYQGTFDGNGKTISGLFFNDSQKSHVGLFDNIYMATIRNVGVVDSYFFGEHYVGGVCAFGVDGTITGSYNTGVVSGEGCVGGVCGTGSSVTITDSYNTGSVSGNDDVGGVFGYGENCTINNCYYLKAEGTDLGGINGADVEGQAEGKTAAQFASGEVAYLLQDGQKVGEDGTIPQVWGQNIDNDGEKQSFPVFSNAKVYKPSESSPCKVGYTNNAEGLKEHDFGDDKTGESCSYCNIKNINYSGISISGVDTPYYYTGNEIKPDITIKKGETSLTLGEDYNITYGNNTDVAGSNAENAPYVKITGKGNYTGEITKNFTIAYITAPDNYITGTKGANDWYTSDVTIGVADWQVSTDGSSWNDSISVTEEGTHSYTLYFKDSNGYITDSINKEIKIDKAAPTGTIQVKESTWDKFLEKISFGFYTNTKEKITITSEDTGSGIASTEYLVSDKAYTQISDMQNLSGWKDYDNSNKPKIKTNRTNYVYARITDNVGNVTYLSSDGILHDDEKPFIFDRTPVMKDRSGSVTFEIFEDGSGLENVYFLYSTDMDKVTSATTENLKASDYHNATGTFTLSDLKPNTEYYCAVLAVDKAGNESYLLNSTFKTLKEAITGTVSISGEAVYGKTLTASYEGLATDAGEVTVSWYRGEDTTAIATGDTYTLTADDVGKVITVKVTAENCSGELTDSTAEVAKAEHPNPPTNGNVDDENNTFTFNGTSGVTYEYSTDGGASWTDITVDSGTGVGTVTVGNVIVNTGDLQVRAKETDGYKASDVISNTSAYTATLEGSVSLSGTAKYGETLTATVTGAQQGAVLTYISARTIQCFSREAAILIRLYPPKQLENRLQLRYLRKDT</sequence>
<dbReference type="InterPro" id="IPR003961">
    <property type="entry name" value="FN3_dom"/>
</dbReference>
<dbReference type="Gene3D" id="2.60.40.10">
    <property type="entry name" value="Immunoglobulins"/>
    <property type="match status" value="1"/>
</dbReference>
<dbReference type="InterPro" id="IPR036116">
    <property type="entry name" value="FN3_sf"/>
</dbReference>
<protein>
    <recommendedName>
        <fullName evidence="2">Fibronectin type-III domain-containing protein</fullName>
    </recommendedName>
</protein>
<evidence type="ECO:0000313" key="3">
    <source>
        <dbReference type="EMBL" id="CBL13278.1"/>
    </source>
</evidence>
<feature type="region of interest" description="Disordered" evidence="1">
    <location>
        <begin position="40"/>
        <end position="62"/>
    </location>
</feature>